<evidence type="ECO:0000313" key="5">
    <source>
        <dbReference type="Proteomes" id="UP000016931"/>
    </source>
</evidence>
<evidence type="ECO:0000256" key="1">
    <source>
        <dbReference type="ARBA" id="ARBA00005863"/>
    </source>
</evidence>
<dbReference type="Gene3D" id="3.40.50.1820">
    <property type="entry name" value="alpha/beta hydrolase"/>
    <property type="match status" value="1"/>
</dbReference>
<dbReference type="Proteomes" id="UP000016931">
    <property type="component" value="Unassembled WGS sequence"/>
</dbReference>
<dbReference type="AlphaFoldDB" id="N1QMF4"/>
<dbReference type="Pfam" id="PF03959">
    <property type="entry name" value="FSH1"/>
    <property type="match status" value="1"/>
</dbReference>
<evidence type="ECO:0000259" key="3">
    <source>
        <dbReference type="Pfam" id="PF03959"/>
    </source>
</evidence>
<dbReference type="SUPFAM" id="SSF53474">
    <property type="entry name" value="alpha/beta-Hydrolases"/>
    <property type="match status" value="1"/>
</dbReference>
<gene>
    <name evidence="4" type="ORF">SEPMUDRAFT_113508</name>
</gene>
<dbReference type="RefSeq" id="XP_016765638.1">
    <property type="nucleotide sequence ID" value="XM_016901035.1"/>
</dbReference>
<dbReference type="GO" id="GO:0005737">
    <property type="term" value="C:cytoplasm"/>
    <property type="evidence" value="ECO:0007669"/>
    <property type="project" value="TreeGrafter"/>
</dbReference>
<dbReference type="GO" id="GO:0005634">
    <property type="term" value="C:nucleus"/>
    <property type="evidence" value="ECO:0007669"/>
    <property type="project" value="TreeGrafter"/>
</dbReference>
<sequence>MATKYKKRLVMDITATITASRISSTTVSTSYSPAPVPLLQYQHRQSTEPSYRPKYEADQHLPRILMFHGGGTNSRIFRAQTRVVRRLLRPYFRFVFVEAPYVSHPGPDVVKVFEGMGPFKGWLRWRDDDCYRGHVEATQRIHDAIEAAMVEDDMRGGDGEWVGLMGFSQGAKLAASLLYTQQYQQEVLGKPSSWPRFRFGILLQGRAPLVWLDTEEEMPTGLVDAAALSTAQFNKLAPIPLGRRLHIPTLHVHGLQDPGLQYHRSLLHRNCDPKTTGLLELDVGHRVPIKPMDCTALKEEILAIARKTNAIL</sequence>
<dbReference type="GO" id="GO:0016787">
    <property type="term" value="F:hydrolase activity"/>
    <property type="evidence" value="ECO:0007669"/>
    <property type="project" value="UniProtKB-KW"/>
</dbReference>
<dbReference type="InterPro" id="IPR029058">
    <property type="entry name" value="AB_hydrolase_fold"/>
</dbReference>
<dbReference type="GeneID" id="27898172"/>
<dbReference type="InterPro" id="IPR050593">
    <property type="entry name" value="LovG"/>
</dbReference>
<dbReference type="EMBL" id="KB456260">
    <property type="protein sequence ID" value="EMF17517.1"/>
    <property type="molecule type" value="Genomic_DNA"/>
</dbReference>
<dbReference type="InterPro" id="IPR005645">
    <property type="entry name" value="FSH-like_dom"/>
</dbReference>
<reference evidence="4 5" key="1">
    <citation type="journal article" date="2012" name="PLoS Pathog.">
        <title>Diverse lifestyles and strategies of plant pathogenesis encoded in the genomes of eighteen Dothideomycetes fungi.</title>
        <authorList>
            <person name="Ohm R.A."/>
            <person name="Feau N."/>
            <person name="Henrissat B."/>
            <person name="Schoch C.L."/>
            <person name="Horwitz B.A."/>
            <person name="Barry K.W."/>
            <person name="Condon B.J."/>
            <person name="Copeland A.C."/>
            <person name="Dhillon B."/>
            <person name="Glaser F."/>
            <person name="Hesse C.N."/>
            <person name="Kosti I."/>
            <person name="LaButti K."/>
            <person name="Lindquist E.A."/>
            <person name="Lucas S."/>
            <person name="Salamov A.A."/>
            <person name="Bradshaw R.E."/>
            <person name="Ciuffetti L."/>
            <person name="Hamelin R.C."/>
            <person name="Kema G.H.J."/>
            <person name="Lawrence C."/>
            <person name="Scott J.A."/>
            <person name="Spatafora J.W."/>
            <person name="Turgeon B.G."/>
            <person name="de Wit P.J.G.M."/>
            <person name="Zhong S."/>
            <person name="Goodwin S.B."/>
            <person name="Grigoriev I.V."/>
        </authorList>
    </citation>
    <scope>NUCLEOTIDE SEQUENCE [LARGE SCALE GENOMIC DNA]</scope>
    <source>
        <strain evidence="4 5">SO2202</strain>
    </source>
</reference>
<dbReference type="PANTHER" id="PTHR48070">
    <property type="entry name" value="ESTERASE OVCA2"/>
    <property type="match status" value="1"/>
</dbReference>
<feature type="domain" description="Serine hydrolase" evidence="3">
    <location>
        <begin position="62"/>
        <end position="290"/>
    </location>
</feature>
<dbReference type="PANTHER" id="PTHR48070:SF3">
    <property type="entry name" value="ESTERASE DBAE-RELATED"/>
    <property type="match status" value="1"/>
</dbReference>
<keyword evidence="5" id="KW-1185">Reference proteome</keyword>
<dbReference type="OMA" id="PRMLCLH"/>
<dbReference type="HOGENOM" id="CLU_051938_0_0_1"/>
<dbReference type="eggNOG" id="KOG2551">
    <property type="taxonomic scope" value="Eukaryota"/>
</dbReference>
<keyword evidence="2" id="KW-0378">Hydrolase</keyword>
<dbReference type="GO" id="GO:0044550">
    <property type="term" value="P:secondary metabolite biosynthetic process"/>
    <property type="evidence" value="ECO:0007669"/>
    <property type="project" value="TreeGrafter"/>
</dbReference>
<accession>N1QMF4</accession>
<organism evidence="4 5">
    <name type="scientific">Sphaerulina musiva (strain SO2202)</name>
    <name type="common">Poplar stem canker fungus</name>
    <name type="synonym">Septoria musiva</name>
    <dbReference type="NCBI Taxonomy" id="692275"/>
    <lineage>
        <taxon>Eukaryota</taxon>
        <taxon>Fungi</taxon>
        <taxon>Dikarya</taxon>
        <taxon>Ascomycota</taxon>
        <taxon>Pezizomycotina</taxon>
        <taxon>Dothideomycetes</taxon>
        <taxon>Dothideomycetidae</taxon>
        <taxon>Mycosphaerellales</taxon>
        <taxon>Mycosphaerellaceae</taxon>
        <taxon>Sphaerulina</taxon>
    </lineage>
</organism>
<evidence type="ECO:0000256" key="2">
    <source>
        <dbReference type="ARBA" id="ARBA00022801"/>
    </source>
</evidence>
<dbReference type="OrthoDB" id="414698at2759"/>
<evidence type="ECO:0000313" key="4">
    <source>
        <dbReference type="EMBL" id="EMF17517.1"/>
    </source>
</evidence>
<protein>
    <submittedName>
        <fullName evidence="4">Citrinin biosynthesis oxydoreductase CtnB</fullName>
    </submittedName>
</protein>
<name>N1QMF4_SPHMS</name>
<comment type="similarity">
    <text evidence="1">Belongs to the LovG family.</text>
</comment>
<proteinExistence type="inferred from homology"/>